<evidence type="ECO:0000259" key="3">
    <source>
        <dbReference type="PROSITE" id="PS00022"/>
    </source>
</evidence>
<accession>A0A8R1DLL2</accession>
<name>A0A8R1DLL2_CAEJA</name>
<organism evidence="4 5">
    <name type="scientific">Caenorhabditis japonica</name>
    <dbReference type="NCBI Taxonomy" id="281687"/>
    <lineage>
        <taxon>Eukaryota</taxon>
        <taxon>Metazoa</taxon>
        <taxon>Ecdysozoa</taxon>
        <taxon>Nematoda</taxon>
        <taxon>Chromadorea</taxon>
        <taxon>Rhabditida</taxon>
        <taxon>Rhabditina</taxon>
        <taxon>Rhabditomorpha</taxon>
        <taxon>Rhabditoidea</taxon>
        <taxon>Rhabditidae</taxon>
        <taxon>Peloderinae</taxon>
        <taxon>Caenorhabditis</taxon>
    </lineage>
</organism>
<evidence type="ECO:0000256" key="1">
    <source>
        <dbReference type="SAM" id="MobiDB-lite"/>
    </source>
</evidence>
<evidence type="ECO:0000313" key="4">
    <source>
        <dbReference type="EnsemblMetazoa" id="CJA06218.1"/>
    </source>
</evidence>
<reference evidence="5" key="1">
    <citation type="submission" date="2010-08" db="EMBL/GenBank/DDBJ databases">
        <authorList>
            <consortium name="Caenorhabditis japonica Sequencing Consortium"/>
            <person name="Wilson R.K."/>
        </authorList>
    </citation>
    <scope>NUCLEOTIDE SEQUENCE [LARGE SCALE GENOMIC DNA]</scope>
    <source>
        <strain evidence="5">DF5081</strain>
    </source>
</reference>
<reference evidence="4" key="2">
    <citation type="submission" date="2022-06" db="UniProtKB">
        <authorList>
            <consortium name="EnsemblMetazoa"/>
        </authorList>
    </citation>
    <scope>IDENTIFICATION</scope>
    <source>
        <strain evidence="4">DF5081</strain>
    </source>
</reference>
<keyword evidence="2" id="KW-1133">Transmembrane helix</keyword>
<proteinExistence type="predicted"/>
<evidence type="ECO:0000313" key="5">
    <source>
        <dbReference type="Proteomes" id="UP000005237"/>
    </source>
</evidence>
<feature type="transmembrane region" description="Helical" evidence="2">
    <location>
        <begin position="57"/>
        <end position="78"/>
    </location>
</feature>
<feature type="compositionally biased region" description="Polar residues" evidence="1">
    <location>
        <begin position="133"/>
        <end position="144"/>
    </location>
</feature>
<dbReference type="SUPFAM" id="SSF57196">
    <property type="entry name" value="EGF/Laminin"/>
    <property type="match status" value="1"/>
</dbReference>
<feature type="region of interest" description="Disordered" evidence="1">
    <location>
        <begin position="132"/>
        <end position="185"/>
    </location>
</feature>
<dbReference type="Proteomes" id="UP000005237">
    <property type="component" value="Unassembled WGS sequence"/>
</dbReference>
<sequence length="185" mass="21581">MYRDPPESKAFNLHNPCAYGKCQMKSHRLQCICFRQYTGLYCEKAKDWSWLLVVTPYLLILIVIIAYIVFHVFISTVLSNRKQEKIMGISGFACYSDRSNISLGALYPFMRKIRICRYDSDEEVVMKRKNRATTKNNEEVSTPQVGWRRAAERRPHKRIDSVLKRKSENKNVTSAKMSGNETTEK</sequence>
<dbReference type="InterPro" id="IPR000742">
    <property type="entry name" value="EGF"/>
</dbReference>
<dbReference type="AlphaFoldDB" id="A0A8R1DLL2"/>
<evidence type="ECO:0000256" key="2">
    <source>
        <dbReference type="SAM" id="Phobius"/>
    </source>
</evidence>
<dbReference type="EnsemblMetazoa" id="CJA06218.1">
    <property type="protein sequence ID" value="CJA06218.1"/>
    <property type="gene ID" value="WBGene00125422"/>
</dbReference>
<keyword evidence="2" id="KW-0472">Membrane</keyword>
<dbReference type="PROSITE" id="PS00022">
    <property type="entry name" value="EGF_1"/>
    <property type="match status" value="1"/>
</dbReference>
<feature type="compositionally biased region" description="Basic and acidic residues" evidence="1">
    <location>
        <begin position="149"/>
        <end position="169"/>
    </location>
</feature>
<protein>
    <submittedName>
        <fullName evidence="4">EGF-like domain-containing protein</fullName>
    </submittedName>
</protein>
<keyword evidence="5" id="KW-1185">Reference proteome</keyword>
<keyword evidence="2" id="KW-0812">Transmembrane</keyword>
<feature type="compositionally biased region" description="Polar residues" evidence="1">
    <location>
        <begin position="170"/>
        <end position="185"/>
    </location>
</feature>
<dbReference type="Gene3D" id="2.10.25.10">
    <property type="entry name" value="Laminin"/>
    <property type="match status" value="1"/>
</dbReference>
<feature type="domain" description="EGF-like" evidence="3">
    <location>
        <begin position="31"/>
        <end position="42"/>
    </location>
</feature>